<evidence type="ECO:0000313" key="2">
    <source>
        <dbReference type="Proteomes" id="UP001163603"/>
    </source>
</evidence>
<dbReference type="EMBL" id="CM047746">
    <property type="protein sequence ID" value="KAJ0020358.1"/>
    <property type="molecule type" value="Genomic_DNA"/>
</dbReference>
<reference evidence="2" key="1">
    <citation type="journal article" date="2023" name="G3 (Bethesda)">
        <title>Genome assembly and association tests identify interacting loci associated with vigor, precocity, and sex in interspecific pistachio rootstocks.</title>
        <authorList>
            <person name="Palmer W."/>
            <person name="Jacygrad E."/>
            <person name="Sagayaradj S."/>
            <person name="Cavanaugh K."/>
            <person name="Han R."/>
            <person name="Bertier L."/>
            <person name="Beede B."/>
            <person name="Kafkas S."/>
            <person name="Golino D."/>
            <person name="Preece J."/>
            <person name="Michelmore R."/>
        </authorList>
    </citation>
    <scope>NUCLEOTIDE SEQUENCE [LARGE SCALE GENOMIC DNA]</scope>
</reference>
<comment type="caution">
    <text evidence="1">The sequence shown here is derived from an EMBL/GenBank/DDBJ whole genome shotgun (WGS) entry which is preliminary data.</text>
</comment>
<sequence>MDPITNGDYPHIMDSLIRNKLPKFSEEESKLLKGSFDFLGLNYYNALYAAYAPQFNSGNKRYSTDPRVNQSRKHN</sequence>
<gene>
    <name evidence="1" type="ORF">Pint_31238</name>
</gene>
<proteinExistence type="predicted"/>
<accession>A0ACC0XN09</accession>
<dbReference type="Proteomes" id="UP001163603">
    <property type="component" value="Chromosome 11"/>
</dbReference>
<evidence type="ECO:0000313" key="1">
    <source>
        <dbReference type="EMBL" id="KAJ0020358.1"/>
    </source>
</evidence>
<keyword evidence="2" id="KW-1185">Reference proteome</keyword>
<protein>
    <submittedName>
        <fullName evidence="1">Uncharacterized protein</fullName>
    </submittedName>
</protein>
<organism evidence="1 2">
    <name type="scientific">Pistacia integerrima</name>
    <dbReference type="NCBI Taxonomy" id="434235"/>
    <lineage>
        <taxon>Eukaryota</taxon>
        <taxon>Viridiplantae</taxon>
        <taxon>Streptophyta</taxon>
        <taxon>Embryophyta</taxon>
        <taxon>Tracheophyta</taxon>
        <taxon>Spermatophyta</taxon>
        <taxon>Magnoliopsida</taxon>
        <taxon>eudicotyledons</taxon>
        <taxon>Gunneridae</taxon>
        <taxon>Pentapetalae</taxon>
        <taxon>rosids</taxon>
        <taxon>malvids</taxon>
        <taxon>Sapindales</taxon>
        <taxon>Anacardiaceae</taxon>
        <taxon>Pistacia</taxon>
    </lineage>
</organism>
<name>A0ACC0XN09_9ROSI</name>